<keyword evidence="2" id="KW-1185">Reference proteome</keyword>
<dbReference type="Proteomes" id="UP000199229">
    <property type="component" value="Unassembled WGS sequence"/>
</dbReference>
<proteinExistence type="predicted"/>
<dbReference type="AlphaFoldDB" id="A0A1I2TLD8"/>
<dbReference type="EMBL" id="FOPM01000007">
    <property type="protein sequence ID" value="SFG64959.1"/>
    <property type="molecule type" value="Genomic_DNA"/>
</dbReference>
<dbReference type="STRING" id="582675.SAMN05192565_107149"/>
<dbReference type="RefSeq" id="WP_091970740.1">
    <property type="nucleotide sequence ID" value="NZ_FOPM01000007.1"/>
</dbReference>
<gene>
    <name evidence="1" type="ORF">SAMN05192565_107149</name>
</gene>
<sequence length="493" mass="53054">MALIGLAAFEPDVASVDSSVCEVATNVVPRKDGYGPFLSPVPISLALPAGCRGAVEVNSPGYGFPIYFAGTGTRLYRYNLGTSDWDDVSQPGRTYSVPPGDYWSFAVYGSRLLACTLGTPVQVIDIDIGKQFADLAGNPPRARHMGVVGEFVVLAGLAADPNAVDWSDLGNIEFWQPGVGGGHTSDLQIFPDGGAVTGFAGGEFGVVFQERAIRRMVFIPNSSEVFSFEVFEENRGAVAPWSIAKTGPRVFYLDRDGFYAFQGGVSVPIGAERVNRFFAARVDPNQVASVVAIRDVTGPRVLFAYRSRAADPSDPTLLDEILLYDWLLDRWTFVALPIRFGLVAATPAVSIDNIPGSLDDPGQKPLDDPSYAGGVPALGVITADGRLALLNGPALEAVMQTSEAMIFRPQRTFARGVRLSGDADDWRAVIGTREKPAVSEPVRWRPETRPNTQGFAPCRASGRYHRARIRIPAGVPWTYAAAIEPDAVREGNQ</sequence>
<evidence type="ECO:0000313" key="2">
    <source>
        <dbReference type="Proteomes" id="UP000199229"/>
    </source>
</evidence>
<dbReference type="SUPFAM" id="SSF50998">
    <property type="entry name" value="Quinoprotein alcohol dehydrogenase-like"/>
    <property type="match status" value="1"/>
</dbReference>
<accession>A0A1I2TLD8</accession>
<name>A0A1I2TLD8_9HYPH</name>
<reference evidence="2" key="1">
    <citation type="submission" date="2016-10" db="EMBL/GenBank/DDBJ databases">
        <authorList>
            <person name="Varghese N."/>
            <person name="Submissions S."/>
        </authorList>
    </citation>
    <scope>NUCLEOTIDE SEQUENCE [LARGE SCALE GENOMIC DNA]</scope>
    <source>
        <strain evidence="2">Gh-105</strain>
    </source>
</reference>
<dbReference type="InterPro" id="IPR011047">
    <property type="entry name" value="Quinoprotein_ADH-like_sf"/>
</dbReference>
<organism evidence="1 2">
    <name type="scientific">Methylobacterium gossipiicola</name>
    <dbReference type="NCBI Taxonomy" id="582675"/>
    <lineage>
        <taxon>Bacteria</taxon>
        <taxon>Pseudomonadati</taxon>
        <taxon>Pseudomonadota</taxon>
        <taxon>Alphaproteobacteria</taxon>
        <taxon>Hyphomicrobiales</taxon>
        <taxon>Methylobacteriaceae</taxon>
        <taxon>Methylobacterium</taxon>
    </lineage>
</organism>
<evidence type="ECO:0000313" key="1">
    <source>
        <dbReference type="EMBL" id="SFG64959.1"/>
    </source>
</evidence>
<protein>
    <submittedName>
        <fullName evidence="1">Uncharacterized protein</fullName>
    </submittedName>
</protein>
<dbReference type="OrthoDB" id="8175892at2"/>